<evidence type="ECO:0000313" key="1">
    <source>
        <dbReference type="EMBL" id="KAG2210274.1"/>
    </source>
</evidence>
<dbReference type="AlphaFoldDB" id="A0A8H7RFZ3"/>
<dbReference type="Proteomes" id="UP000603453">
    <property type="component" value="Unassembled WGS sequence"/>
</dbReference>
<accession>A0A8H7RFZ3</accession>
<gene>
    <name evidence="1" type="ORF">INT47_003259</name>
</gene>
<sequence length="472" mass="54363">MPDKVTLNLEEDSDKICEIFSNYFEEQTISAWKYETALRTAIDQGLVVEPTVKNLKILGESYVKEMLRNFKDRSAQCHANEKDKVKSVQESIFTLCSSTRIKKILSVARYTTDYLDKSVSKRVCQELQEEPQPPVTFKTLNSRAKLEFLCEKFGENGHLDLMKHKISGRFKQHLKQLYADFNLKLQPTINRKERKVLLEISKCNTQEQIDALLGTLYAQPEIDDSVRYIRLALSNISELWLSGLLLKEGHGEGWLQGHVYVPLFDNAFTYDKSFVSKRTDCVSSIAKEFDSEDNQKIDFILRNINDSSDYLSCEDKPSAKGVQNDLKKGMTIQKLMLKKWSNYLNSTEIMDKFEAITCQWKGLELTIFATRIISETCTITYNKGTFEVPKESGHGATFARLLAAVLSLRRLVYLNYKKLNNLLQTKQSYSLEQLYFSEDDEDILFKSDSTAPDEFVDNRTNNTTDEGLKERI</sequence>
<keyword evidence="2" id="KW-1185">Reference proteome</keyword>
<comment type="caution">
    <text evidence="1">The sequence shown here is derived from an EMBL/GenBank/DDBJ whole genome shotgun (WGS) entry which is preliminary data.</text>
</comment>
<reference evidence="1" key="1">
    <citation type="submission" date="2020-12" db="EMBL/GenBank/DDBJ databases">
        <title>Metabolic potential, ecology and presence of endohyphal bacteria is reflected in genomic diversity of Mucoromycotina.</title>
        <authorList>
            <person name="Muszewska A."/>
            <person name="Okrasinska A."/>
            <person name="Steczkiewicz K."/>
            <person name="Drgas O."/>
            <person name="Orlowska M."/>
            <person name="Perlinska-Lenart U."/>
            <person name="Aleksandrzak-Piekarczyk T."/>
            <person name="Szatraj K."/>
            <person name="Zielenkiewicz U."/>
            <person name="Pilsyk S."/>
            <person name="Malc E."/>
            <person name="Mieczkowski P."/>
            <person name="Kruszewska J.S."/>
            <person name="Biernat P."/>
            <person name="Pawlowska J."/>
        </authorList>
    </citation>
    <scope>NUCLEOTIDE SEQUENCE</scope>
    <source>
        <strain evidence="1">WA0000017839</strain>
    </source>
</reference>
<organism evidence="1 2">
    <name type="scientific">Mucor saturninus</name>
    <dbReference type="NCBI Taxonomy" id="64648"/>
    <lineage>
        <taxon>Eukaryota</taxon>
        <taxon>Fungi</taxon>
        <taxon>Fungi incertae sedis</taxon>
        <taxon>Mucoromycota</taxon>
        <taxon>Mucoromycotina</taxon>
        <taxon>Mucoromycetes</taxon>
        <taxon>Mucorales</taxon>
        <taxon>Mucorineae</taxon>
        <taxon>Mucoraceae</taxon>
        <taxon>Mucor</taxon>
    </lineage>
</organism>
<dbReference type="OrthoDB" id="2247269at2759"/>
<proteinExistence type="predicted"/>
<protein>
    <submittedName>
        <fullName evidence="1">Uncharacterized protein</fullName>
    </submittedName>
</protein>
<name>A0A8H7RFZ3_9FUNG</name>
<evidence type="ECO:0000313" key="2">
    <source>
        <dbReference type="Proteomes" id="UP000603453"/>
    </source>
</evidence>
<dbReference type="EMBL" id="JAEPRD010000012">
    <property type="protein sequence ID" value="KAG2210274.1"/>
    <property type="molecule type" value="Genomic_DNA"/>
</dbReference>